<dbReference type="Gene3D" id="3.90.79.10">
    <property type="entry name" value="Nucleoside Triphosphate Pyrophosphohydrolase"/>
    <property type="match status" value="1"/>
</dbReference>
<dbReference type="InterPro" id="IPR000086">
    <property type="entry name" value="NUDIX_hydrolase_dom"/>
</dbReference>
<dbReference type="PROSITE" id="PS51462">
    <property type="entry name" value="NUDIX"/>
    <property type="match status" value="1"/>
</dbReference>
<feature type="domain" description="Nudix hydrolase" evidence="3">
    <location>
        <begin position="48"/>
        <end position="178"/>
    </location>
</feature>
<reference evidence="4 5" key="1">
    <citation type="journal article" date="2018" name="Nat. Biotechnol.">
        <title>A standardized bacterial taxonomy based on genome phylogeny substantially revises the tree of life.</title>
        <authorList>
            <person name="Parks D.H."/>
            <person name="Chuvochina M."/>
            <person name="Waite D.W."/>
            <person name="Rinke C."/>
            <person name="Skarshewski A."/>
            <person name="Chaumeil P.A."/>
            <person name="Hugenholtz P."/>
        </authorList>
    </citation>
    <scope>NUCLEOTIDE SEQUENCE [LARGE SCALE GENOMIC DNA]</scope>
    <source>
        <strain evidence="4">UBA10707</strain>
    </source>
</reference>
<evidence type="ECO:0000256" key="1">
    <source>
        <dbReference type="ARBA" id="ARBA00001946"/>
    </source>
</evidence>
<dbReference type="InterPro" id="IPR029401">
    <property type="entry name" value="Nudix_N"/>
</dbReference>
<dbReference type="InterPro" id="IPR015797">
    <property type="entry name" value="NUDIX_hydrolase-like_dom_sf"/>
</dbReference>
<dbReference type="CDD" id="cd04511">
    <property type="entry name" value="NUDIX_Hydrolase"/>
    <property type="match status" value="1"/>
</dbReference>
<dbReference type="PANTHER" id="PTHR43222">
    <property type="entry name" value="NUDIX HYDROLASE 23"/>
    <property type="match status" value="1"/>
</dbReference>
<dbReference type="EMBL" id="DOEK01000042">
    <property type="protein sequence ID" value="HBP31693.1"/>
    <property type="molecule type" value="Genomic_DNA"/>
</dbReference>
<accession>A0A356LKY5</accession>
<comment type="caution">
    <text evidence="4">The sequence shown here is derived from an EMBL/GenBank/DDBJ whole genome shotgun (WGS) entry which is preliminary data.</text>
</comment>
<keyword evidence="2 4" id="KW-0378">Hydrolase</keyword>
<evidence type="ECO:0000313" key="4">
    <source>
        <dbReference type="EMBL" id="HBP31693.1"/>
    </source>
</evidence>
<proteinExistence type="predicted"/>
<evidence type="ECO:0000259" key="3">
    <source>
        <dbReference type="PROSITE" id="PS51462"/>
    </source>
</evidence>
<sequence>MTLPSALHYFPAPTTQAFCSQCGNPLTRLVPPDDNRQRDVCNHCGAVHYRNPLIVVGTVPIWNDQILLCRRAIEPRYDTWTLPAGFMELSETTSQGALRETDEEAGADIRLGSLFTVLDVPRVNQVHMYFLATVTSDRLNPGPESLEARFFNLDEIPWDELSFRTVTHTLKVYLQDRASGVFTTHYHSIE</sequence>
<evidence type="ECO:0000256" key="2">
    <source>
        <dbReference type="ARBA" id="ARBA00022801"/>
    </source>
</evidence>
<dbReference type="PROSITE" id="PS00893">
    <property type="entry name" value="NUDIX_BOX"/>
    <property type="match status" value="1"/>
</dbReference>
<dbReference type="GO" id="GO:0016787">
    <property type="term" value="F:hydrolase activity"/>
    <property type="evidence" value="ECO:0007669"/>
    <property type="project" value="UniProtKB-KW"/>
</dbReference>
<dbReference type="Gene3D" id="2.20.70.10">
    <property type="match status" value="1"/>
</dbReference>
<protein>
    <submittedName>
        <fullName evidence="4">NUDIX hydrolase</fullName>
    </submittedName>
</protein>
<dbReference type="InterPro" id="IPR020084">
    <property type="entry name" value="NUDIX_hydrolase_CS"/>
</dbReference>
<dbReference type="Pfam" id="PF14803">
    <property type="entry name" value="Zn_ribbon_Nudix"/>
    <property type="match status" value="1"/>
</dbReference>
<name>A0A356LKY5_9BURK</name>
<dbReference type="AlphaFoldDB" id="A0A356LKY5"/>
<evidence type="ECO:0000313" key="5">
    <source>
        <dbReference type="Proteomes" id="UP000264036"/>
    </source>
</evidence>
<gene>
    <name evidence="4" type="ORF">DD666_20055</name>
</gene>
<dbReference type="Proteomes" id="UP000264036">
    <property type="component" value="Unassembled WGS sequence"/>
</dbReference>
<dbReference type="SUPFAM" id="SSF55811">
    <property type="entry name" value="Nudix"/>
    <property type="match status" value="1"/>
</dbReference>
<organism evidence="4 5">
    <name type="scientific">Advenella kashmirensis</name>
    <dbReference type="NCBI Taxonomy" id="310575"/>
    <lineage>
        <taxon>Bacteria</taxon>
        <taxon>Pseudomonadati</taxon>
        <taxon>Pseudomonadota</taxon>
        <taxon>Betaproteobacteria</taxon>
        <taxon>Burkholderiales</taxon>
        <taxon>Alcaligenaceae</taxon>
    </lineage>
</organism>
<comment type="cofactor">
    <cofactor evidence="1">
        <name>Mg(2+)</name>
        <dbReference type="ChEBI" id="CHEBI:18420"/>
    </cofactor>
</comment>
<dbReference type="PANTHER" id="PTHR43222:SF2">
    <property type="entry name" value="NUDIX HYDROLASE 23, CHLOROPLASTIC"/>
    <property type="match status" value="1"/>
</dbReference>
<dbReference type="Pfam" id="PF00293">
    <property type="entry name" value="NUDIX"/>
    <property type="match status" value="1"/>
</dbReference>